<protein>
    <submittedName>
        <fullName evidence="2">RseC/MucC-like positive regulator of sigma(E)</fullName>
    </submittedName>
</protein>
<evidence type="ECO:0000256" key="1">
    <source>
        <dbReference type="SAM" id="Phobius"/>
    </source>
</evidence>
<keyword evidence="1" id="KW-0812">Transmembrane</keyword>
<dbReference type="AlphaFoldDB" id="A0A2U1CEI6"/>
<organism evidence="2 3">
    <name type="scientific">Intestinimonas butyriciproducens</name>
    <dbReference type="NCBI Taxonomy" id="1297617"/>
    <lineage>
        <taxon>Bacteria</taxon>
        <taxon>Bacillati</taxon>
        <taxon>Bacillota</taxon>
        <taxon>Clostridia</taxon>
        <taxon>Eubacteriales</taxon>
        <taxon>Intestinimonas</taxon>
    </lineage>
</organism>
<dbReference type="Pfam" id="PF04246">
    <property type="entry name" value="RseC_MucC"/>
    <property type="match status" value="1"/>
</dbReference>
<dbReference type="PANTHER" id="PTHR35867">
    <property type="entry name" value="PROTEIN RSEC"/>
    <property type="match status" value="1"/>
</dbReference>
<dbReference type="OrthoDB" id="1734233at2"/>
<dbReference type="InterPro" id="IPR007359">
    <property type="entry name" value="SigmaE_reg_RseC_MucC"/>
</dbReference>
<dbReference type="GeneID" id="93229301"/>
<dbReference type="PANTHER" id="PTHR35867:SF1">
    <property type="entry name" value="PROTEIN RSEC"/>
    <property type="match status" value="1"/>
</dbReference>
<reference evidence="2 3" key="1">
    <citation type="submission" date="2018-04" db="EMBL/GenBank/DDBJ databases">
        <title>Genomic Encyclopedia of Type Strains, Phase IV (KMG-IV): sequencing the most valuable type-strain genomes for metagenomic binning, comparative biology and taxonomic classification.</title>
        <authorList>
            <person name="Goeker M."/>
        </authorList>
    </citation>
    <scope>NUCLEOTIDE SEQUENCE [LARGE SCALE GENOMIC DNA]</scope>
    <source>
        <strain evidence="2 3">DSM 26588</strain>
    </source>
</reference>
<sequence length="139" mass="14715">MTQTAQVKQTFPNGTAVVAVVRQGACAHNCSECGGCMTAQQPTVTALAQNTVGAREGELVVVETENANLMGVIAFVYLVPMVLLVAGYLAAQAFGLTQGWCILSSVAAFAVSILMVVALDRSVKRRRALQFRIVRLKSA</sequence>
<comment type="caution">
    <text evidence="2">The sequence shown here is derived from an EMBL/GenBank/DDBJ whole genome shotgun (WGS) entry which is preliminary data.</text>
</comment>
<gene>
    <name evidence="2" type="ORF">C7373_102170</name>
</gene>
<dbReference type="Proteomes" id="UP000245778">
    <property type="component" value="Unassembled WGS sequence"/>
</dbReference>
<evidence type="ECO:0000313" key="3">
    <source>
        <dbReference type="Proteomes" id="UP000245778"/>
    </source>
</evidence>
<feature type="transmembrane region" description="Helical" evidence="1">
    <location>
        <begin position="69"/>
        <end position="91"/>
    </location>
</feature>
<proteinExistence type="predicted"/>
<feature type="transmembrane region" description="Helical" evidence="1">
    <location>
        <begin position="97"/>
        <end position="119"/>
    </location>
</feature>
<name>A0A2U1CEI6_9FIRM</name>
<keyword evidence="1" id="KW-1133">Transmembrane helix</keyword>
<evidence type="ECO:0000313" key="2">
    <source>
        <dbReference type="EMBL" id="PVY59187.1"/>
    </source>
</evidence>
<keyword evidence="1" id="KW-0472">Membrane</keyword>
<accession>A0A2U1CEI6</accession>
<dbReference type="RefSeq" id="WP_116721686.1">
    <property type="nucleotide sequence ID" value="NZ_CP011524.1"/>
</dbReference>
<dbReference type="EMBL" id="QEKK01000002">
    <property type="protein sequence ID" value="PVY59187.1"/>
    <property type="molecule type" value="Genomic_DNA"/>
</dbReference>